<dbReference type="GO" id="GO:0008483">
    <property type="term" value="F:transaminase activity"/>
    <property type="evidence" value="ECO:0007669"/>
    <property type="project" value="UniProtKB-KW"/>
</dbReference>
<dbReference type="InterPro" id="IPR005814">
    <property type="entry name" value="Aminotrans_3"/>
</dbReference>
<dbReference type="OrthoDB" id="10261433at2759"/>
<dbReference type="AlphaFoldDB" id="A0A210QVE4"/>
<gene>
    <name evidence="4" type="ORF">KP79_PYT06302</name>
</gene>
<accession>A0A210QVE4</accession>
<dbReference type="Gene3D" id="3.40.640.10">
    <property type="entry name" value="Type I PLP-dependent aspartate aminotransferase-like (Major domain)"/>
    <property type="match status" value="1"/>
</dbReference>
<evidence type="ECO:0000256" key="2">
    <source>
        <dbReference type="ARBA" id="ARBA00022898"/>
    </source>
</evidence>
<keyword evidence="2 3" id="KW-0663">Pyridoxal phosphate</keyword>
<dbReference type="GO" id="GO:0030170">
    <property type="term" value="F:pyridoxal phosphate binding"/>
    <property type="evidence" value="ECO:0007669"/>
    <property type="project" value="InterPro"/>
</dbReference>
<dbReference type="SUPFAM" id="SSF53383">
    <property type="entry name" value="PLP-dependent transferases"/>
    <property type="match status" value="1"/>
</dbReference>
<keyword evidence="4" id="KW-0808">Transferase</keyword>
<evidence type="ECO:0000313" key="5">
    <source>
        <dbReference type="Proteomes" id="UP000242188"/>
    </source>
</evidence>
<dbReference type="InterPro" id="IPR015421">
    <property type="entry name" value="PyrdxlP-dep_Trfase_major"/>
</dbReference>
<evidence type="ECO:0000256" key="3">
    <source>
        <dbReference type="RuleBase" id="RU003560"/>
    </source>
</evidence>
<dbReference type="PANTHER" id="PTHR45688">
    <property type="match status" value="1"/>
</dbReference>
<keyword evidence="5" id="KW-1185">Reference proteome</keyword>
<evidence type="ECO:0000256" key="1">
    <source>
        <dbReference type="ARBA" id="ARBA00008954"/>
    </source>
</evidence>
<dbReference type="GO" id="GO:0005739">
    <property type="term" value="C:mitochondrion"/>
    <property type="evidence" value="ECO:0007669"/>
    <property type="project" value="TreeGrafter"/>
</dbReference>
<comment type="caution">
    <text evidence="4">The sequence shown here is derived from an EMBL/GenBank/DDBJ whole genome shotgun (WGS) entry which is preliminary data.</text>
</comment>
<dbReference type="CDD" id="cd00610">
    <property type="entry name" value="OAT_like"/>
    <property type="match status" value="1"/>
</dbReference>
<dbReference type="STRING" id="6573.A0A210QVE4"/>
<evidence type="ECO:0000313" key="4">
    <source>
        <dbReference type="EMBL" id="OWF52719.1"/>
    </source>
</evidence>
<name>A0A210QVE4_MIZYE</name>
<protein>
    <submittedName>
        <fullName evidence="4">Alanine--glyoxylate aminotransferase 2-like</fullName>
    </submittedName>
</protein>
<sequence length="487" mass="54248">MEDIAKEETLQLRNRHVGGACKLFFASDPLKIVRASGQYMYDEQGQQYLDCINNVCHVGHCHPDVVEAGYKQMQVLNTNSRYLHDTLVLLAKRLTETMPGKLSVVYFVNSGSEANDLAIRLAKHHTRGTEMLTLDHAYHGHVVSALEVSPYKLRQQVDDSHPPPDHVHWVSCPDVYRGKYRDRDYPGQDIGQLYANDVRDVIHKIKQDGKNVSFFIAESMQSCGGQIILPQGYLQSVYKYVREAGGVCIADEVQVGFGRVGSHFWAFQPQGVEPDIVTLGKPMGNGHPVAAVVTTQAISDSFRDSGMEYFNTYGGNPVSCSIAMAVLDVIEKEHLRQNALDVGQYWKAKVTELMSQFDIIGQVRGQGLFLGIDLVKDRETREPATEEANTVITRMKEEHILLSTDGPYSNVIKTKPPMCFSKNNVDHFMEKLTVILTEVTTQRTNTNVNSSQGVSNGLTGGNTDVINKDDGDINKNICTGRKSMKVH</sequence>
<dbReference type="Pfam" id="PF00202">
    <property type="entry name" value="Aminotran_3"/>
    <property type="match status" value="1"/>
</dbReference>
<organism evidence="4 5">
    <name type="scientific">Mizuhopecten yessoensis</name>
    <name type="common">Japanese scallop</name>
    <name type="synonym">Patinopecten yessoensis</name>
    <dbReference type="NCBI Taxonomy" id="6573"/>
    <lineage>
        <taxon>Eukaryota</taxon>
        <taxon>Metazoa</taxon>
        <taxon>Spiralia</taxon>
        <taxon>Lophotrochozoa</taxon>
        <taxon>Mollusca</taxon>
        <taxon>Bivalvia</taxon>
        <taxon>Autobranchia</taxon>
        <taxon>Pteriomorphia</taxon>
        <taxon>Pectinida</taxon>
        <taxon>Pectinoidea</taxon>
        <taxon>Pectinidae</taxon>
        <taxon>Mizuhopecten</taxon>
    </lineage>
</organism>
<dbReference type="Gene3D" id="3.90.1150.10">
    <property type="entry name" value="Aspartate Aminotransferase, domain 1"/>
    <property type="match status" value="1"/>
</dbReference>
<dbReference type="PIRSF" id="PIRSF000521">
    <property type="entry name" value="Transaminase_4ab_Lys_Orn"/>
    <property type="match status" value="1"/>
</dbReference>
<dbReference type="InterPro" id="IPR015424">
    <property type="entry name" value="PyrdxlP-dep_Trfase"/>
</dbReference>
<dbReference type="InterPro" id="IPR049704">
    <property type="entry name" value="Aminotrans_3_PPA_site"/>
</dbReference>
<comment type="similarity">
    <text evidence="1 3">Belongs to the class-III pyridoxal-phosphate-dependent aminotransferase family.</text>
</comment>
<dbReference type="InterPro" id="IPR015422">
    <property type="entry name" value="PyrdxlP-dep_Trfase_small"/>
</dbReference>
<dbReference type="Proteomes" id="UP000242188">
    <property type="component" value="Unassembled WGS sequence"/>
</dbReference>
<reference evidence="4 5" key="1">
    <citation type="journal article" date="2017" name="Nat. Ecol. Evol.">
        <title>Scallop genome provides insights into evolution of bilaterian karyotype and development.</title>
        <authorList>
            <person name="Wang S."/>
            <person name="Zhang J."/>
            <person name="Jiao W."/>
            <person name="Li J."/>
            <person name="Xun X."/>
            <person name="Sun Y."/>
            <person name="Guo X."/>
            <person name="Huan P."/>
            <person name="Dong B."/>
            <person name="Zhang L."/>
            <person name="Hu X."/>
            <person name="Sun X."/>
            <person name="Wang J."/>
            <person name="Zhao C."/>
            <person name="Wang Y."/>
            <person name="Wang D."/>
            <person name="Huang X."/>
            <person name="Wang R."/>
            <person name="Lv J."/>
            <person name="Li Y."/>
            <person name="Zhang Z."/>
            <person name="Liu B."/>
            <person name="Lu W."/>
            <person name="Hui Y."/>
            <person name="Liang J."/>
            <person name="Zhou Z."/>
            <person name="Hou R."/>
            <person name="Li X."/>
            <person name="Liu Y."/>
            <person name="Li H."/>
            <person name="Ning X."/>
            <person name="Lin Y."/>
            <person name="Zhao L."/>
            <person name="Xing Q."/>
            <person name="Dou J."/>
            <person name="Li Y."/>
            <person name="Mao J."/>
            <person name="Guo H."/>
            <person name="Dou H."/>
            <person name="Li T."/>
            <person name="Mu C."/>
            <person name="Jiang W."/>
            <person name="Fu Q."/>
            <person name="Fu X."/>
            <person name="Miao Y."/>
            <person name="Liu J."/>
            <person name="Yu Q."/>
            <person name="Li R."/>
            <person name="Liao H."/>
            <person name="Li X."/>
            <person name="Kong Y."/>
            <person name="Jiang Z."/>
            <person name="Chourrout D."/>
            <person name="Li R."/>
            <person name="Bao Z."/>
        </authorList>
    </citation>
    <scope>NUCLEOTIDE SEQUENCE [LARGE SCALE GENOMIC DNA]</scope>
    <source>
        <strain evidence="4 5">PY_sf001</strain>
    </source>
</reference>
<dbReference type="PROSITE" id="PS00600">
    <property type="entry name" value="AA_TRANSFER_CLASS_3"/>
    <property type="match status" value="1"/>
</dbReference>
<dbReference type="PANTHER" id="PTHR45688:SF13">
    <property type="entry name" value="ALANINE--GLYOXYLATE AMINOTRANSFERASE 2-LIKE"/>
    <property type="match status" value="1"/>
</dbReference>
<proteinExistence type="inferred from homology"/>
<keyword evidence="4" id="KW-0032">Aminotransferase</keyword>
<dbReference type="EMBL" id="NEDP02001668">
    <property type="protein sequence ID" value="OWF52719.1"/>
    <property type="molecule type" value="Genomic_DNA"/>
</dbReference>